<gene>
    <name evidence="1" type="ORF">A3C71_01570</name>
</gene>
<dbReference type="EMBL" id="MGJT01000015">
    <property type="protein sequence ID" value="OGN12726.1"/>
    <property type="molecule type" value="Genomic_DNA"/>
</dbReference>
<reference evidence="1 2" key="1">
    <citation type="journal article" date="2016" name="Nat. Commun.">
        <title>Thousands of microbial genomes shed light on interconnected biogeochemical processes in an aquifer system.</title>
        <authorList>
            <person name="Anantharaman K."/>
            <person name="Brown C.T."/>
            <person name="Hug L.A."/>
            <person name="Sharon I."/>
            <person name="Castelle C.J."/>
            <person name="Probst A.J."/>
            <person name="Thomas B.C."/>
            <person name="Singh A."/>
            <person name="Wilkins M.J."/>
            <person name="Karaoz U."/>
            <person name="Brodie E.L."/>
            <person name="Williams K.H."/>
            <person name="Hubbard S.S."/>
            <person name="Banfield J.F."/>
        </authorList>
    </citation>
    <scope>NUCLEOTIDE SEQUENCE [LARGE SCALE GENOMIC DNA]</scope>
</reference>
<name>A0A1F8FJY7_9BACT</name>
<organism evidence="1 2">
    <name type="scientific">Candidatus Yanofskybacteria bacterium RIFCSPHIGHO2_02_FULL_43_15c</name>
    <dbReference type="NCBI Taxonomy" id="1802679"/>
    <lineage>
        <taxon>Bacteria</taxon>
        <taxon>Candidatus Yanofskyibacteriota</taxon>
    </lineage>
</organism>
<protein>
    <submittedName>
        <fullName evidence="1">Uncharacterized protein</fullName>
    </submittedName>
</protein>
<dbReference type="AlphaFoldDB" id="A0A1F8FJY7"/>
<evidence type="ECO:0000313" key="1">
    <source>
        <dbReference type="EMBL" id="OGN12726.1"/>
    </source>
</evidence>
<evidence type="ECO:0000313" key="2">
    <source>
        <dbReference type="Proteomes" id="UP000178197"/>
    </source>
</evidence>
<proteinExistence type="predicted"/>
<comment type="caution">
    <text evidence="1">The sequence shown here is derived from an EMBL/GenBank/DDBJ whole genome shotgun (WGS) entry which is preliminary data.</text>
</comment>
<sequence length="61" mass="6799">MGWDGAIKKLYKKTQSATLMVNQAILKIGAGHAKSGHIFNISFDKPISRSPVPRCNRFKQI</sequence>
<dbReference type="Proteomes" id="UP000178197">
    <property type="component" value="Unassembled WGS sequence"/>
</dbReference>
<accession>A0A1F8FJY7</accession>